<reference evidence="2 3" key="1">
    <citation type="submission" date="2017-04" db="EMBL/GenBank/DDBJ databases">
        <title>Genome Sequence of the Model Brown-Rot Fungus Postia placenta SB12.</title>
        <authorList>
            <consortium name="DOE Joint Genome Institute"/>
            <person name="Gaskell J."/>
            <person name="Kersten P."/>
            <person name="Larrondo L.F."/>
            <person name="Canessa P."/>
            <person name="Martinez D."/>
            <person name="Hibbett D."/>
            <person name="Schmoll M."/>
            <person name="Kubicek C.P."/>
            <person name="Martinez A.T."/>
            <person name="Yadav J."/>
            <person name="Master E."/>
            <person name="Magnuson J.K."/>
            <person name="James T."/>
            <person name="Yaver D."/>
            <person name="Berka R."/>
            <person name="Labutti K."/>
            <person name="Lipzen A."/>
            <person name="Aerts A."/>
            <person name="Barry K."/>
            <person name="Henrissat B."/>
            <person name="Blanchette R."/>
            <person name="Grigoriev I."/>
            <person name="Cullen D."/>
        </authorList>
    </citation>
    <scope>NUCLEOTIDE SEQUENCE [LARGE SCALE GENOMIC DNA]</scope>
    <source>
        <strain evidence="2 3">MAD-698-R-SB12</strain>
    </source>
</reference>
<dbReference type="EMBL" id="KZ110596">
    <property type="protein sequence ID" value="OSX62507.1"/>
    <property type="molecule type" value="Genomic_DNA"/>
</dbReference>
<feature type="non-terminal residue" evidence="2">
    <location>
        <position position="1"/>
    </location>
</feature>
<dbReference type="Proteomes" id="UP000194127">
    <property type="component" value="Unassembled WGS sequence"/>
</dbReference>
<evidence type="ECO:0000313" key="2">
    <source>
        <dbReference type="EMBL" id="OSX62507.1"/>
    </source>
</evidence>
<evidence type="ECO:0000313" key="3">
    <source>
        <dbReference type="Proteomes" id="UP000194127"/>
    </source>
</evidence>
<protein>
    <submittedName>
        <fullName evidence="2">Uncharacterized protein</fullName>
    </submittedName>
</protein>
<evidence type="ECO:0000256" key="1">
    <source>
        <dbReference type="SAM" id="MobiDB-lite"/>
    </source>
</evidence>
<accession>A0A1X6N1L5</accession>
<sequence>GSTTSRARLMQVESSGQCRMCASGTHTLTSKAHSRMCASGKHTPMSKAQITQMLRHSCKKSLVLAQAILRLRALAMSKAGGHGERVARQRRDTSERATKRGMNDERDEREEREEAVEMTEGGGGIAFTSKSAERGRRGPHSRGSSRRLEEAARDLCPNDIPKLGALEAEPNVYALVWVRRKLDGLRNDIFVSLEEGIAIWCDSKILRQSKSSVGFVDGTLGKLLCGPWGVSVNVKDERQRAGHNPLSPPPDLTSRILTLQRIRHVERALSSAIRL</sequence>
<dbReference type="OrthoDB" id="10303677at2759"/>
<organism evidence="2 3">
    <name type="scientific">Postia placenta MAD-698-R-SB12</name>
    <dbReference type="NCBI Taxonomy" id="670580"/>
    <lineage>
        <taxon>Eukaryota</taxon>
        <taxon>Fungi</taxon>
        <taxon>Dikarya</taxon>
        <taxon>Basidiomycota</taxon>
        <taxon>Agaricomycotina</taxon>
        <taxon>Agaricomycetes</taxon>
        <taxon>Polyporales</taxon>
        <taxon>Adustoporiaceae</taxon>
        <taxon>Rhodonia</taxon>
    </lineage>
</organism>
<proteinExistence type="predicted"/>
<feature type="compositionally biased region" description="Basic and acidic residues" evidence="1">
    <location>
        <begin position="81"/>
        <end position="106"/>
    </location>
</feature>
<keyword evidence="3" id="KW-1185">Reference proteome</keyword>
<dbReference type="RefSeq" id="XP_024339301.1">
    <property type="nucleotide sequence ID" value="XM_024485392.1"/>
</dbReference>
<feature type="region of interest" description="Disordered" evidence="1">
    <location>
        <begin position="78"/>
        <end position="150"/>
    </location>
</feature>
<gene>
    <name evidence="2" type="ORF">POSPLADRAFT_1142164</name>
</gene>
<dbReference type="AlphaFoldDB" id="A0A1X6N1L5"/>
<dbReference type="GeneID" id="36330341"/>
<name>A0A1X6N1L5_9APHY</name>
<feature type="compositionally biased region" description="Acidic residues" evidence="1">
    <location>
        <begin position="107"/>
        <end position="117"/>
    </location>
</feature>